<gene>
    <name evidence="2" type="ORF">PMAYCL1PPCAC_17775</name>
</gene>
<feature type="compositionally biased region" description="Basic and acidic residues" evidence="1">
    <location>
        <begin position="61"/>
        <end position="76"/>
    </location>
</feature>
<reference evidence="3" key="1">
    <citation type="submission" date="2022-10" db="EMBL/GenBank/DDBJ databases">
        <title>Genome assembly of Pristionchus species.</title>
        <authorList>
            <person name="Yoshida K."/>
            <person name="Sommer R.J."/>
        </authorList>
    </citation>
    <scope>NUCLEOTIDE SEQUENCE [LARGE SCALE GENOMIC DNA]</scope>
    <source>
        <strain evidence="3">RS5460</strain>
    </source>
</reference>
<organism evidence="2 3">
    <name type="scientific">Pristionchus mayeri</name>
    <dbReference type="NCBI Taxonomy" id="1317129"/>
    <lineage>
        <taxon>Eukaryota</taxon>
        <taxon>Metazoa</taxon>
        <taxon>Ecdysozoa</taxon>
        <taxon>Nematoda</taxon>
        <taxon>Chromadorea</taxon>
        <taxon>Rhabditida</taxon>
        <taxon>Rhabditina</taxon>
        <taxon>Diplogasteromorpha</taxon>
        <taxon>Diplogasteroidea</taxon>
        <taxon>Neodiplogasteridae</taxon>
        <taxon>Pristionchus</taxon>
    </lineage>
</organism>
<evidence type="ECO:0000313" key="3">
    <source>
        <dbReference type="Proteomes" id="UP001328107"/>
    </source>
</evidence>
<sequence length="199" mass="23120">MSDSEDQRFRNDVSYRSLRKSSRMVFGSIRKKLSTVEESMRQRKALAPLENESDQSVPPTPEKKEKTDDSMKEQRTMRRARHAEILEEVYEFDDVSNLMKTPLLRKTPEPRFFSGVSRFSRLRESMSVLPSLKQNKKDSPPPAISPSARLAKRLATCKIHKMHSPKQNILKKKLSQLRLRKAKNCEISEELVEETLDES</sequence>
<evidence type="ECO:0000313" key="2">
    <source>
        <dbReference type="EMBL" id="GMR47580.1"/>
    </source>
</evidence>
<dbReference type="AlphaFoldDB" id="A0AAN5I0X3"/>
<proteinExistence type="predicted"/>
<protein>
    <submittedName>
        <fullName evidence="2">Uncharacterized protein</fullName>
    </submittedName>
</protein>
<evidence type="ECO:0000256" key="1">
    <source>
        <dbReference type="SAM" id="MobiDB-lite"/>
    </source>
</evidence>
<comment type="caution">
    <text evidence="2">The sequence shown here is derived from an EMBL/GenBank/DDBJ whole genome shotgun (WGS) entry which is preliminary data.</text>
</comment>
<accession>A0AAN5I0X3</accession>
<dbReference type="EMBL" id="BTRK01000004">
    <property type="protein sequence ID" value="GMR47580.1"/>
    <property type="molecule type" value="Genomic_DNA"/>
</dbReference>
<name>A0AAN5I0X3_9BILA</name>
<feature type="region of interest" description="Disordered" evidence="1">
    <location>
        <begin position="37"/>
        <end position="77"/>
    </location>
</feature>
<keyword evidence="3" id="KW-1185">Reference proteome</keyword>
<dbReference type="Proteomes" id="UP001328107">
    <property type="component" value="Unassembled WGS sequence"/>
</dbReference>